<organism evidence="2">
    <name type="scientific">Deinococcus sonorensis KR-87</name>
    <dbReference type="NCBI Taxonomy" id="694439"/>
    <lineage>
        <taxon>Bacteria</taxon>
        <taxon>Thermotogati</taxon>
        <taxon>Deinococcota</taxon>
        <taxon>Deinococci</taxon>
        <taxon>Deinococcales</taxon>
        <taxon>Deinococcaceae</taxon>
        <taxon>Deinococcus</taxon>
    </lineage>
</organism>
<evidence type="ECO:0000313" key="2">
    <source>
        <dbReference type="EMBL" id="XBV84111.1"/>
    </source>
</evidence>
<feature type="transmembrane region" description="Helical" evidence="1">
    <location>
        <begin position="15"/>
        <end position="36"/>
    </location>
</feature>
<dbReference type="GO" id="GO:0008556">
    <property type="term" value="F:P-type potassium transmembrane transporter activity"/>
    <property type="evidence" value="ECO:0007669"/>
    <property type="project" value="InterPro"/>
</dbReference>
<accession>A0AAU7U6N4</accession>
<dbReference type="AlphaFoldDB" id="A0AAU7U6N4"/>
<protein>
    <submittedName>
        <fullName evidence="2">K(+)-transporting ATPase subunit F</fullName>
    </submittedName>
</protein>
<dbReference type="RefSeq" id="WP_350242146.1">
    <property type="nucleotide sequence ID" value="NZ_CP158298.1"/>
</dbReference>
<keyword evidence="1" id="KW-0472">Membrane</keyword>
<dbReference type="EMBL" id="CP158298">
    <property type="protein sequence ID" value="XBV84111.1"/>
    <property type="molecule type" value="Genomic_DNA"/>
</dbReference>
<dbReference type="KEGG" id="dsc:ABOD76_03360"/>
<proteinExistence type="predicted"/>
<evidence type="ECO:0000256" key="1">
    <source>
        <dbReference type="SAM" id="Phobius"/>
    </source>
</evidence>
<reference evidence="2" key="1">
    <citation type="submission" date="2024-06" db="EMBL/GenBank/DDBJ databases">
        <title>Draft Genome Sequence of Deinococcus sonorensis Type Strain KR-87, a Biofilm Producing Representative of the Genus Deinococcus.</title>
        <authorList>
            <person name="Boren L.S."/>
            <person name="Grosso R.A."/>
            <person name="Hugenberg-Cox A.N."/>
            <person name="Hill J.T.E."/>
            <person name="Albert C.M."/>
            <person name="Tuohy J.M."/>
        </authorList>
    </citation>
    <scope>NUCLEOTIDE SEQUENCE</scope>
    <source>
        <strain evidence="2">KR-87</strain>
        <plasmid evidence="2">pDson03</plasmid>
    </source>
</reference>
<keyword evidence="2" id="KW-0614">Plasmid</keyword>
<dbReference type="NCBIfam" id="TIGR02115">
    <property type="entry name" value="potass_kdpF"/>
    <property type="match status" value="1"/>
</dbReference>
<dbReference type="Pfam" id="PF09604">
    <property type="entry name" value="Potass_KdpF"/>
    <property type="match status" value="1"/>
</dbReference>
<gene>
    <name evidence="2" type="primary">kdpF</name>
    <name evidence="2" type="ORF">ABOD76_03360</name>
</gene>
<dbReference type="GO" id="GO:0005886">
    <property type="term" value="C:plasma membrane"/>
    <property type="evidence" value="ECO:0007669"/>
    <property type="project" value="InterPro"/>
</dbReference>
<keyword evidence="1" id="KW-0812">Transmembrane</keyword>
<keyword evidence="1" id="KW-1133">Transmembrane helix</keyword>
<sequence>MFWPVRPLPERDGAAVMLALALTSLALFGYLLCSLLRPEDF</sequence>
<dbReference type="InterPro" id="IPR011726">
    <property type="entry name" value="KdpF"/>
</dbReference>
<geneLocation type="plasmid" evidence="2">
    <name>pDson03</name>
</geneLocation>
<name>A0AAU7U6N4_9DEIO</name>